<evidence type="ECO:0000259" key="6">
    <source>
        <dbReference type="PROSITE" id="PS50940"/>
    </source>
</evidence>
<evidence type="ECO:0000256" key="3">
    <source>
        <dbReference type="ARBA" id="ARBA00022737"/>
    </source>
</evidence>
<accession>A0A182IVK0</accession>
<dbReference type="InterPro" id="IPR036508">
    <property type="entry name" value="Chitin-bd_dom_sf"/>
</dbReference>
<dbReference type="PANTHER" id="PTHR23301">
    <property type="entry name" value="CHITIN BINDING PERITROPHIN-A"/>
    <property type="match status" value="1"/>
</dbReference>
<dbReference type="VEuPathDB" id="VectorBase:AATE006318"/>
<dbReference type="GO" id="GO:0005576">
    <property type="term" value="C:extracellular region"/>
    <property type="evidence" value="ECO:0007669"/>
    <property type="project" value="InterPro"/>
</dbReference>
<keyword evidence="5" id="KW-0325">Glycoprotein</keyword>
<keyword evidence="2" id="KW-0732">Signal</keyword>
<dbReference type="STRING" id="41427.A0A182IVK0"/>
<proteinExistence type="predicted"/>
<keyword evidence="4" id="KW-1015">Disulfide bond</keyword>
<dbReference type="Gene3D" id="2.170.140.10">
    <property type="entry name" value="Chitin binding domain"/>
    <property type="match status" value="2"/>
</dbReference>
<protein>
    <recommendedName>
        <fullName evidence="6">Chitin-binding type-2 domain-containing protein</fullName>
    </recommendedName>
</protein>
<dbReference type="InterPro" id="IPR002557">
    <property type="entry name" value="Chitin-bd_dom"/>
</dbReference>
<keyword evidence="3" id="KW-0677">Repeat</keyword>
<evidence type="ECO:0000256" key="5">
    <source>
        <dbReference type="ARBA" id="ARBA00023180"/>
    </source>
</evidence>
<reference evidence="7" key="1">
    <citation type="submission" date="2022-08" db="UniProtKB">
        <authorList>
            <consortium name="EnsemblMetazoa"/>
        </authorList>
    </citation>
    <scope>IDENTIFICATION</scope>
    <source>
        <strain evidence="7">EBRO</strain>
    </source>
</reference>
<dbReference type="PANTHER" id="PTHR23301:SF0">
    <property type="entry name" value="CHITIN-BINDING TYPE-2 DOMAIN-CONTAINING PROTEIN-RELATED"/>
    <property type="match status" value="1"/>
</dbReference>
<feature type="domain" description="Chitin-binding type-2" evidence="6">
    <location>
        <begin position="21"/>
        <end position="81"/>
    </location>
</feature>
<dbReference type="SUPFAM" id="SSF57625">
    <property type="entry name" value="Invertebrate chitin-binding proteins"/>
    <property type="match status" value="2"/>
</dbReference>
<feature type="domain" description="Chitin-binding type-2" evidence="6">
    <location>
        <begin position="105"/>
        <end position="167"/>
    </location>
</feature>
<dbReference type="PROSITE" id="PS50940">
    <property type="entry name" value="CHIT_BIND_II"/>
    <property type="match status" value="2"/>
</dbReference>
<sequence length="218" mass="22967">MVLVLGISLLASMVASVPEASNRCPSGSGVGQTDHLPHPTDCGRYLTCVGSTPVEQRCPAGLQWSEREATCVTPDEAQCSPAASQDGALSIVVAGKAVGKCAPQLSRCPVAAKPTEEVILIPHGDCRKFYACGPRGPIELSCPARLYWNHESCRCDYGPPSESNCGADKPQDPSEAHIRVRRQDEAEATTTEIPVQSGASLKGVSSVLVLIVTMVLNI</sequence>
<evidence type="ECO:0000256" key="4">
    <source>
        <dbReference type="ARBA" id="ARBA00023157"/>
    </source>
</evidence>
<dbReference type="EnsemblMetazoa" id="AATE006318-RA">
    <property type="protein sequence ID" value="AATE006318-PA.1"/>
    <property type="gene ID" value="AATE006318"/>
</dbReference>
<dbReference type="SMART" id="SM00494">
    <property type="entry name" value="ChtBD2"/>
    <property type="match status" value="2"/>
</dbReference>
<dbReference type="InterPro" id="IPR051940">
    <property type="entry name" value="Chitin_bind-dev_reg"/>
</dbReference>
<evidence type="ECO:0000256" key="1">
    <source>
        <dbReference type="ARBA" id="ARBA00022669"/>
    </source>
</evidence>
<dbReference type="AlphaFoldDB" id="A0A182IVK0"/>
<organism evidence="7">
    <name type="scientific">Anopheles atroparvus</name>
    <name type="common">European mosquito</name>
    <dbReference type="NCBI Taxonomy" id="41427"/>
    <lineage>
        <taxon>Eukaryota</taxon>
        <taxon>Metazoa</taxon>
        <taxon>Ecdysozoa</taxon>
        <taxon>Arthropoda</taxon>
        <taxon>Hexapoda</taxon>
        <taxon>Insecta</taxon>
        <taxon>Pterygota</taxon>
        <taxon>Neoptera</taxon>
        <taxon>Endopterygota</taxon>
        <taxon>Diptera</taxon>
        <taxon>Nematocera</taxon>
        <taxon>Culicoidea</taxon>
        <taxon>Culicidae</taxon>
        <taxon>Anophelinae</taxon>
        <taxon>Anopheles</taxon>
    </lineage>
</organism>
<dbReference type="Pfam" id="PF01607">
    <property type="entry name" value="CBM_14"/>
    <property type="match status" value="2"/>
</dbReference>
<keyword evidence="1" id="KW-0147">Chitin-binding</keyword>
<evidence type="ECO:0000256" key="2">
    <source>
        <dbReference type="ARBA" id="ARBA00022729"/>
    </source>
</evidence>
<evidence type="ECO:0000313" key="7">
    <source>
        <dbReference type="EnsemblMetazoa" id="AATE006318-PA.1"/>
    </source>
</evidence>
<dbReference type="GO" id="GO:0008061">
    <property type="term" value="F:chitin binding"/>
    <property type="evidence" value="ECO:0007669"/>
    <property type="project" value="UniProtKB-KW"/>
</dbReference>
<name>A0A182IVK0_ANOAO</name>